<sequence>MSTVELNAIVAMNNRGVIGRNNLLPWYIPEDLQYFKSITQNQIVVMGRKTYDSLPTGPLPNRINVVLTTRPEKYKQLEKMFVDQLYFVNAENLNNLLETLREKYSQKRFFVMGGSQLYERYYPSYNKIYLTIVDDDYVEAADVYSVFTPETITANYVETSRESVKRSRVNNQKYQHVIFEKKETS</sequence>
<evidence type="ECO:0000259" key="6">
    <source>
        <dbReference type="PROSITE" id="PS51330"/>
    </source>
</evidence>
<dbReference type="GO" id="GO:0050661">
    <property type="term" value="F:NADP binding"/>
    <property type="evidence" value="ECO:0007669"/>
    <property type="project" value="InterPro"/>
</dbReference>
<dbReference type="PROSITE" id="PS00075">
    <property type="entry name" value="DHFR_1"/>
    <property type="match status" value="1"/>
</dbReference>
<dbReference type="PANTHER" id="PTHR48069:SF3">
    <property type="entry name" value="DIHYDROFOLATE REDUCTASE"/>
    <property type="match status" value="1"/>
</dbReference>
<keyword evidence="4" id="KW-0521">NADP</keyword>
<dbReference type="InterPro" id="IPR001796">
    <property type="entry name" value="DHFR_dom"/>
</dbReference>
<dbReference type="Gene3D" id="3.40.430.10">
    <property type="entry name" value="Dihydrofolate Reductase, subunit A"/>
    <property type="match status" value="1"/>
</dbReference>
<dbReference type="Pfam" id="PF00186">
    <property type="entry name" value="DHFR_1"/>
    <property type="match status" value="1"/>
</dbReference>
<feature type="domain" description="DHFR" evidence="6">
    <location>
        <begin position="5"/>
        <end position="185"/>
    </location>
</feature>
<evidence type="ECO:0000313" key="7">
    <source>
        <dbReference type="EMBL" id="QHT94784.1"/>
    </source>
</evidence>
<dbReference type="GO" id="GO:0046452">
    <property type="term" value="P:dihydrofolate metabolic process"/>
    <property type="evidence" value="ECO:0007669"/>
    <property type="project" value="TreeGrafter"/>
</dbReference>
<evidence type="ECO:0000256" key="5">
    <source>
        <dbReference type="ARBA" id="ARBA00023002"/>
    </source>
</evidence>
<keyword evidence="5" id="KW-0560">Oxidoreductase</keyword>
<dbReference type="InterPro" id="IPR017925">
    <property type="entry name" value="DHFR_CS"/>
</dbReference>
<dbReference type="EC" id="1.5.1.3" evidence="2"/>
<dbReference type="GO" id="GO:0004146">
    <property type="term" value="F:dihydrofolate reductase activity"/>
    <property type="evidence" value="ECO:0007669"/>
    <property type="project" value="UniProtKB-EC"/>
</dbReference>
<dbReference type="CDD" id="cd00209">
    <property type="entry name" value="DHFR"/>
    <property type="match status" value="1"/>
</dbReference>
<dbReference type="AlphaFoldDB" id="A0A6C0INK5"/>
<evidence type="ECO:0000256" key="2">
    <source>
        <dbReference type="ARBA" id="ARBA00012856"/>
    </source>
</evidence>
<evidence type="ECO:0000256" key="4">
    <source>
        <dbReference type="ARBA" id="ARBA00022857"/>
    </source>
</evidence>
<dbReference type="SUPFAM" id="SSF53597">
    <property type="entry name" value="Dihydrofolate reductase-like"/>
    <property type="match status" value="1"/>
</dbReference>
<accession>A0A6C0INK5</accession>
<reference evidence="7" key="1">
    <citation type="journal article" date="2020" name="Nature">
        <title>Giant virus diversity and host interactions through global metagenomics.</title>
        <authorList>
            <person name="Schulz F."/>
            <person name="Roux S."/>
            <person name="Paez-Espino D."/>
            <person name="Jungbluth S."/>
            <person name="Walsh D.A."/>
            <person name="Denef V.J."/>
            <person name="McMahon K.D."/>
            <person name="Konstantinidis K.T."/>
            <person name="Eloe-Fadrosh E.A."/>
            <person name="Kyrpides N.C."/>
            <person name="Woyke T."/>
        </authorList>
    </citation>
    <scope>NUCLEOTIDE SEQUENCE</scope>
    <source>
        <strain evidence="7">GVMAG-M-3300024261-26</strain>
    </source>
</reference>
<dbReference type="PANTHER" id="PTHR48069">
    <property type="entry name" value="DIHYDROFOLATE REDUCTASE"/>
    <property type="match status" value="1"/>
</dbReference>
<dbReference type="InterPro" id="IPR012259">
    <property type="entry name" value="DHFR"/>
</dbReference>
<protein>
    <recommendedName>
        <fullName evidence="2">dihydrofolate reductase</fullName>
        <ecNumber evidence="2">1.5.1.3</ecNumber>
    </recommendedName>
</protein>
<organism evidence="7">
    <name type="scientific">viral metagenome</name>
    <dbReference type="NCBI Taxonomy" id="1070528"/>
    <lineage>
        <taxon>unclassified sequences</taxon>
        <taxon>metagenomes</taxon>
        <taxon>organismal metagenomes</taxon>
    </lineage>
</organism>
<dbReference type="PRINTS" id="PR00070">
    <property type="entry name" value="DHFR"/>
</dbReference>
<evidence type="ECO:0000256" key="1">
    <source>
        <dbReference type="ARBA" id="ARBA00004903"/>
    </source>
</evidence>
<dbReference type="GO" id="GO:0006730">
    <property type="term" value="P:one-carbon metabolic process"/>
    <property type="evidence" value="ECO:0007669"/>
    <property type="project" value="UniProtKB-KW"/>
</dbReference>
<dbReference type="EMBL" id="MN740231">
    <property type="protein sequence ID" value="QHT94784.1"/>
    <property type="molecule type" value="Genomic_DNA"/>
</dbReference>
<keyword evidence="3" id="KW-0554">One-carbon metabolism</keyword>
<dbReference type="PROSITE" id="PS51330">
    <property type="entry name" value="DHFR_2"/>
    <property type="match status" value="1"/>
</dbReference>
<dbReference type="GO" id="GO:0046655">
    <property type="term" value="P:folic acid metabolic process"/>
    <property type="evidence" value="ECO:0007669"/>
    <property type="project" value="TreeGrafter"/>
</dbReference>
<dbReference type="GO" id="GO:0046654">
    <property type="term" value="P:tetrahydrofolate biosynthetic process"/>
    <property type="evidence" value="ECO:0007669"/>
    <property type="project" value="InterPro"/>
</dbReference>
<proteinExistence type="predicted"/>
<dbReference type="InterPro" id="IPR024072">
    <property type="entry name" value="DHFR-like_dom_sf"/>
</dbReference>
<name>A0A6C0INK5_9ZZZZ</name>
<evidence type="ECO:0000256" key="3">
    <source>
        <dbReference type="ARBA" id="ARBA00022563"/>
    </source>
</evidence>
<comment type="pathway">
    <text evidence="1">Cofactor biosynthesis; tetrahydrofolate biosynthesis; 5,6,7,8-tetrahydrofolate from 7,8-dihydrofolate: step 1/1.</text>
</comment>